<proteinExistence type="predicted"/>
<dbReference type="GO" id="GO:0035556">
    <property type="term" value="P:intracellular signal transduction"/>
    <property type="evidence" value="ECO:0007669"/>
    <property type="project" value="TreeGrafter"/>
</dbReference>
<dbReference type="PANTHER" id="PTHR24419:SF18">
    <property type="entry name" value="SERINE_THREONINE-PROTEIN KINASE HASPIN"/>
    <property type="match status" value="1"/>
</dbReference>
<name>A0A6C0DNF6_9ZZZZ</name>
<dbReference type="SUPFAM" id="SSF56112">
    <property type="entry name" value="Protein kinase-like (PK-like)"/>
    <property type="match status" value="1"/>
</dbReference>
<dbReference type="EMBL" id="MN739647">
    <property type="protein sequence ID" value="QHT18011.1"/>
    <property type="molecule type" value="Genomic_DNA"/>
</dbReference>
<dbReference type="InterPro" id="IPR011009">
    <property type="entry name" value="Kinase-like_dom_sf"/>
</dbReference>
<dbReference type="AlphaFoldDB" id="A0A6C0DNF6"/>
<accession>A0A6C0DNF6</accession>
<dbReference type="GO" id="GO:0005634">
    <property type="term" value="C:nucleus"/>
    <property type="evidence" value="ECO:0007669"/>
    <property type="project" value="TreeGrafter"/>
</dbReference>
<sequence>MSSHFLHKNRSSSISSETSKYYIKCDAIDTANRIEIVKLLQKQRDEDSRLLLAYLEKNHSKVNIVVKMGRENGTIRNEYSISEHLHKTNCSGFIKFLCIFDCYDNNSSDKICQGTPEKDTKKEVLIMNYFNEGSVKRHAWANSNFHILRSVVIQTICCLTVAYHNTGFIHNDSHLDNILIKRTKRTQNNYQMDGRNIAIETNNYTCVIMDFENCFFTDKSSPIFFWKMIENIITRIGIELTTSKGDKIEASNIYEILGYISTNKTNNYLQVLTIIPMIERMEFTILRLPKTMVYDSNIY</sequence>
<dbReference type="GO" id="GO:0000278">
    <property type="term" value="P:mitotic cell cycle"/>
    <property type="evidence" value="ECO:0007669"/>
    <property type="project" value="TreeGrafter"/>
</dbReference>
<dbReference type="GO" id="GO:0005737">
    <property type="term" value="C:cytoplasm"/>
    <property type="evidence" value="ECO:0007669"/>
    <property type="project" value="TreeGrafter"/>
</dbReference>
<dbReference type="PANTHER" id="PTHR24419">
    <property type="entry name" value="INTERLEUKIN-1 RECEPTOR-ASSOCIATED KINASE"/>
    <property type="match status" value="1"/>
</dbReference>
<organism evidence="1">
    <name type="scientific">viral metagenome</name>
    <dbReference type="NCBI Taxonomy" id="1070528"/>
    <lineage>
        <taxon>unclassified sequences</taxon>
        <taxon>metagenomes</taxon>
        <taxon>organismal metagenomes</taxon>
    </lineage>
</organism>
<dbReference type="GO" id="GO:0072354">
    <property type="term" value="F:histone H3T3 kinase activity"/>
    <property type="evidence" value="ECO:0007669"/>
    <property type="project" value="TreeGrafter"/>
</dbReference>
<reference evidence="1" key="1">
    <citation type="journal article" date="2020" name="Nature">
        <title>Giant virus diversity and host interactions through global metagenomics.</title>
        <authorList>
            <person name="Schulz F."/>
            <person name="Roux S."/>
            <person name="Paez-Espino D."/>
            <person name="Jungbluth S."/>
            <person name="Walsh D.A."/>
            <person name="Denef V.J."/>
            <person name="McMahon K.D."/>
            <person name="Konstantinidis K.T."/>
            <person name="Eloe-Fadrosh E.A."/>
            <person name="Kyrpides N.C."/>
            <person name="Woyke T."/>
        </authorList>
    </citation>
    <scope>NUCLEOTIDE SEQUENCE</scope>
    <source>
        <strain evidence="1">GVMAG-M-3300023174-3</strain>
    </source>
</reference>
<evidence type="ECO:0008006" key="2">
    <source>
        <dbReference type="Google" id="ProtNLM"/>
    </source>
</evidence>
<dbReference type="Gene3D" id="1.10.510.10">
    <property type="entry name" value="Transferase(Phosphotransferase) domain 1"/>
    <property type="match status" value="1"/>
</dbReference>
<protein>
    <recommendedName>
        <fullName evidence="2">Protein kinase domain-containing protein</fullName>
    </recommendedName>
</protein>
<evidence type="ECO:0000313" key="1">
    <source>
        <dbReference type="EMBL" id="QHT18011.1"/>
    </source>
</evidence>